<dbReference type="Pfam" id="PF13241">
    <property type="entry name" value="NAD_binding_7"/>
    <property type="match status" value="1"/>
</dbReference>
<evidence type="ECO:0000313" key="9">
    <source>
        <dbReference type="Proteomes" id="UP000441585"/>
    </source>
</evidence>
<comment type="catalytic activity">
    <reaction evidence="6">
        <text>precorrin-2 + NAD(+) = sirohydrochlorin + NADH + 2 H(+)</text>
        <dbReference type="Rhea" id="RHEA:15613"/>
        <dbReference type="ChEBI" id="CHEBI:15378"/>
        <dbReference type="ChEBI" id="CHEBI:57540"/>
        <dbReference type="ChEBI" id="CHEBI:57945"/>
        <dbReference type="ChEBI" id="CHEBI:58351"/>
        <dbReference type="ChEBI" id="CHEBI:58827"/>
        <dbReference type="EC" id="1.3.1.76"/>
    </reaction>
</comment>
<dbReference type="InterPro" id="IPR028281">
    <property type="entry name" value="Sirohaem_synthase_central"/>
</dbReference>
<organism evidence="8 9">
    <name type="scientific">Metabacillus idriensis</name>
    <dbReference type="NCBI Taxonomy" id="324768"/>
    <lineage>
        <taxon>Bacteria</taxon>
        <taxon>Bacillati</taxon>
        <taxon>Bacillota</taxon>
        <taxon>Bacilli</taxon>
        <taxon>Bacillales</taxon>
        <taxon>Bacillaceae</taxon>
        <taxon>Metabacillus</taxon>
    </lineage>
</organism>
<feature type="domain" description="Siroheme synthase central" evidence="7">
    <location>
        <begin position="159"/>
        <end position="177"/>
    </location>
</feature>
<keyword evidence="3" id="KW-0560">Oxidoreductase</keyword>
<dbReference type="Gene3D" id="3.40.50.720">
    <property type="entry name" value="NAD(P)-binding Rossmann-like Domain"/>
    <property type="match status" value="1"/>
</dbReference>
<dbReference type="Pfam" id="PF14824">
    <property type="entry name" value="Sirohm_synth_M"/>
    <property type="match status" value="1"/>
</dbReference>
<gene>
    <name evidence="8" type="ORF">GJU41_06455</name>
</gene>
<dbReference type="EMBL" id="WKKF01000001">
    <property type="protein sequence ID" value="MRX53608.1"/>
    <property type="molecule type" value="Genomic_DNA"/>
</dbReference>
<dbReference type="InterPro" id="IPR028161">
    <property type="entry name" value="Met8-like"/>
</dbReference>
<dbReference type="NCBIfam" id="TIGR01470">
    <property type="entry name" value="cysG_Nterm"/>
    <property type="match status" value="1"/>
</dbReference>
<evidence type="ECO:0000313" key="8">
    <source>
        <dbReference type="EMBL" id="MRX53608.1"/>
    </source>
</evidence>
<dbReference type="GO" id="GO:0019354">
    <property type="term" value="P:siroheme biosynthetic process"/>
    <property type="evidence" value="ECO:0007669"/>
    <property type="project" value="UniProtKB-UniPathway"/>
</dbReference>
<sequence>MKKSSSAGIWAMTLKLNKFLPRESSPQSIIMIQNTPSDMEIHAMLPLMVDVRNRLVIVIGGGKIAYRRLSVFLKQGAKIKVISPHVIEEISLLHAQSQIEWKQKEADIDDLQEAFIIVAATDSKEVNAWAAREAGEHQLVNLAGESELGNVQVPSFHQRGRLTLAVSTGGASPTLAKNLSKQFIDQFDDAFFDLLEELFKEREKIKAADLSQDEKKRLLIQLAKKSMDS</sequence>
<name>A0A6I2M641_9BACI</name>
<dbReference type="InterPro" id="IPR036291">
    <property type="entry name" value="NAD(P)-bd_dom_sf"/>
</dbReference>
<evidence type="ECO:0000256" key="5">
    <source>
        <dbReference type="ARBA" id="ARBA00023244"/>
    </source>
</evidence>
<dbReference type="InterPro" id="IPR006367">
    <property type="entry name" value="Sirohaem_synthase_N"/>
</dbReference>
<evidence type="ECO:0000256" key="1">
    <source>
        <dbReference type="ARBA" id="ARBA00005010"/>
    </source>
</evidence>
<dbReference type="PANTHER" id="PTHR35330:SF1">
    <property type="entry name" value="SIROHEME BIOSYNTHESIS PROTEIN MET8"/>
    <property type="match status" value="1"/>
</dbReference>
<dbReference type="GO" id="GO:0004325">
    <property type="term" value="F:ferrochelatase activity"/>
    <property type="evidence" value="ECO:0007669"/>
    <property type="project" value="InterPro"/>
</dbReference>
<dbReference type="SUPFAM" id="SSF51735">
    <property type="entry name" value="NAD(P)-binding Rossmann-fold domains"/>
    <property type="match status" value="1"/>
</dbReference>
<evidence type="ECO:0000256" key="3">
    <source>
        <dbReference type="ARBA" id="ARBA00023002"/>
    </source>
</evidence>
<evidence type="ECO:0000259" key="7">
    <source>
        <dbReference type="Pfam" id="PF14824"/>
    </source>
</evidence>
<reference evidence="8 9" key="1">
    <citation type="submission" date="2019-11" db="EMBL/GenBank/DDBJ databases">
        <title>Bacillus idriensis genome.</title>
        <authorList>
            <person name="Konopka E.N."/>
            <person name="Newman J.D."/>
        </authorList>
    </citation>
    <scope>NUCLEOTIDE SEQUENCE [LARGE SCALE GENOMIC DNA]</scope>
    <source>
        <strain evidence="8 9">DSM 19097</strain>
    </source>
</reference>
<evidence type="ECO:0000256" key="6">
    <source>
        <dbReference type="ARBA" id="ARBA00047561"/>
    </source>
</evidence>
<comment type="caution">
    <text evidence="8">The sequence shown here is derived from an EMBL/GenBank/DDBJ whole genome shotgun (WGS) entry which is preliminary data.</text>
</comment>
<protein>
    <recommendedName>
        <fullName evidence="2">precorrin-2 dehydrogenase</fullName>
        <ecNumber evidence="2">1.3.1.76</ecNumber>
    </recommendedName>
</protein>
<evidence type="ECO:0000256" key="4">
    <source>
        <dbReference type="ARBA" id="ARBA00023027"/>
    </source>
</evidence>
<dbReference type="Gene3D" id="1.10.8.610">
    <property type="entry name" value="SirC, precorrin-2 dehydrogenase, C-terminal helical domain-like"/>
    <property type="match status" value="1"/>
</dbReference>
<dbReference type="EC" id="1.3.1.76" evidence="2"/>
<dbReference type="AlphaFoldDB" id="A0A6I2M641"/>
<keyword evidence="5" id="KW-0627">Porphyrin biosynthesis</keyword>
<dbReference type="GO" id="GO:0043115">
    <property type="term" value="F:precorrin-2 dehydrogenase activity"/>
    <property type="evidence" value="ECO:0007669"/>
    <property type="project" value="UniProtKB-EC"/>
</dbReference>
<keyword evidence="9" id="KW-1185">Reference proteome</keyword>
<dbReference type="InterPro" id="IPR042518">
    <property type="entry name" value="SirC_C"/>
</dbReference>
<dbReference type="SUPFAM" id="SSF75615">
    <property type="entry name" value="Siroheme synthase middle domains-like"/>
    <property type="match status" value="1"/>
</dbReference>
<evidence type="ECO:0000256" key="2">
    <source>
        <dbReference type="ARBA" id="ARBA00012400"/>
    </source>
</evidence>
<dbReference type="UniPathway" id="UPA00262">
    <property type="reaction ID" value="UER00222"/>
</dbReference>
<accession>A0A6I2M641</accession>
<proteinExistence type="predicted"/>
<dbReference type="PANTHER" id="PTHR35330">
    <property type="entry name" value="SIROHEME BIOSYNTHESIS PROTEIN MET8"/>
    <property type="match status" value="1"/>
</dbReference>
<comment type="pathway">
    <text evidence="1">Porphyrin-containing compound metabolism; siroheme biosynthesis; sirohydrochlorin from precorrin-2: step 1/1.</text>
</comment>
<dbReference type="Proteomes" id="UP000441585">
    <property type="component" value="Unassembled WGS sequence"/>
</dbReference>
<keyword evidence="4" id="KW-0520">NAD</keyword>